<reference evidence="2" key="2">
    <citation type="submission" date="2015-03" db="UniProtKB">
        <authorList>
            <consortium name="EnsemblPlants"/>
        </authorList>
    </citation>
    <scope>IDENTIFICATION</scope>
</reference>
<keyword evidence="3" id="KW-1185">Reference proteome</keyword>
<feature type="region of interest" description="Disordered" evidence="1">
    <location>
        <begin position="1"/>
        <end position="56"/>
    </location>
</feature>
<reference evidence="2" key="1">
    <citation type="journal article" date="2009" name="Rice">
        <title>De Novo Next Generation Sequencing of Plant Genomes.</title>
        <authorList>
            <person name="Rounsley S."/>
            <person name="Marri P.R."/>
            <person name="Yu Y."/>
            <person name="He R."/>
            <person name="Sisneros N."/>
            <person name="Goicoechea J.L."/>
            <person name="Lee S.J."/>
            <person name="Angelova A."/>
            <person name="Kudrna D."/>
            <person name="Luo M."/>
            <person name="Affourtit J."/>
            <person name="Desany B."/>
            <person name="Knight J."/>
            <person name="Niazi F."/>
            <person name="Egholm M."/>
            <person name="Wing R.A."/>
        </authorList>
    </citation>
    <scope>NUCLEOTIDE SEQUENCE [LARGE SCALE GENOMIC DNA]</scope>
    <source>
        <strain evidence="2">cv. IRGC 105608</strain>
    </source>
</reference>
<dbReference type="Proteomes" id="UP000026960">
    <property type="component" value="Chromosome 6"/>
</dbReference>
<dbReference type="Gramene" id="OBART06G05830.1">
    <property type="protein sequence ID" value="OBART06G05830.1"/>
    <property type="gene ID" value="OBART06G05830"/>
</dbReference>
<feature type="compositionally biased region" description="Low complexity" evidence="1">
    <location>
        <begin position="1"/>
        <end position="15"/>
    </location>
</feature>
<evidence type="ECO:0000313" key="2">
    <source>
        <dbReference type="EnsemblPlants" id="OBART06G05830.1"/>
    </source>
</evidence>
<dbReference type="AlphaFoldDB" id="A0A0D3GDP8"/>
<name>A0A0D3GDP8_9ORYZ</name>
<dbReference type="HOGENOM" id="CLU_2187979_0_0_1"/>
<feature type="compositionally biased region" description="Low complexity" evidence="1">
    <location>
        <begin position="27"/>
        <end position="54"/>
    </location>
</feature>
<accession>A0A0D3GDP8</accession>
<dbReference type="PaxDb" id="65489-OBART06G05830.1"/>
<proteinExistence type="predicted"/>
<sequence length="121" mass="12619">MQRSSPSSRSQGSASVLLQAAMQRPCPSSQAQAPALLQAAMQSPSSSSQASASAGRPHVDHLLLDLGPTALCAPHRRLAVISVCLILNLPTPALMDAKAWSTTIMITVHETNMRTTSTSAS</sequence>
<dbReference type="EnsemblPlants" id="OBART06G05830.1">
    <property type="protein sequence ID" value="OBART06G05830.1"/>
    <property type="gene ID" value="OBART06G05830"/>
</dbReference>
<evidence type="ECO:0000313" key="3">
    <source>
        <dbReference type="Proteomes" id="UP000026960"/>
    </source>
</evidence>
<evidence type="ECO:0000256" key="1">
    <source>
        <dbReference type="SAM" id="MobiDB-lite"/>
    </source>
</evidence>
<organism evidence="2">
    <name type="scientific">Oryza barthii</name>
    <dbReference type="NCBI Taxonomy" id="65489"/>
    <lineage>
        <taxon>Eukaryota</taxon>
        <taxon>Viridiplantae</taxon>
        <taxon>Streptophyta</taxon>
        <taxon>Embryophyta</taxon>
        <taxon>Tracheophyta</taxon>
        <taxon>Spermatophyta</taxon>
        <taxon>Magnoliopsida</taxon>
        <taxon>Liliopsida</taxon>
        <taxon>Poales</taxon>
        <taxon>Poaceae</taxon>
        <taxon>BOP clade</taxon>
        <taxon>Oryzoideae</taxon>
        <taxon>Oryzeae</taxon>
        <taxon>Oryzinae</taxon>
        <taxon>Oryza</taxon>
    </lineage>
</organism>
<protein>
    <submittedName>
        <fullName evidence="2">Uncharacterized protein</fullName>
    </submittedName>
</protein>